<feature type="region of interest" description="Disordered" evidence="8">
    <location>
        <begin position="374"/>
        <end position="422"/>
    </location>
</feature>
<evidence type="ECO:0000256" key="5">
    <source>
        <dbReference type="ARBA" id="ARBA00022833"/>
    </source>
</evidence>
<feature type="domain" description="Transposase putative helix-turn-helix" evidence="11">
    <location>
        <begin position="1"/>
        <end position="28"/>
    </location>
</feature>
<dbReference type="GO" id="GO:0006310">
    <property type="term" value="P:DNA recombination"/>
    <property type="evidence" value="ECO:0007669"/>
    <property type="project" value="UniProtKB-KW"/>
</dbReference>
<keyword evidence="3" id="KW-0815">Transposition</keyword>
<dbReference type="GO" id="GO:0032196">
    <property type="term" value="P:transposition"/>
    <property type="evidence" value="ECO:0007669"/>
    <property type="project" value="UniProtKB-KW"/>
</dbReference>
<organism evidence="12 13">
    <name type="scientific">Glycomyces buryatensis</name>
    <dbReference type="NCBI Taxonomy" id="2570927"/>
    <lineage>
        <taxon>Bacteria</taxon>
        <taxon>Bacillati</taxon>
        <taxon>Actinomycetota</taxon>
        <taxon>Actinomycetes</taxon>
        <taxon>Glycomycetales</taxon>
        <taxon>Glycomycetaceae</taxon>
        <taxon>Glycomyces</taxon>
    </lineage>
</organism>
<dbReference type="Pfam" id="PF12323">
    <property type="entry name" value="HTH_OrfB_IS605"/>
    <property type="match status" value="1"/>
</dbReference>
<protein>
    <submittedName>
        <fullName evidence="12">Transposase</fullName>
    </submittedName>
</protein>
<dbReference type="InterPro" id="IPR010095">
    <property type="entry name" value="Cas12f1-like_TNB"/>
</dbReference>
<evidence type="ECO:0000256" key="8">
    <source>
        <dbReference type="SAM" id="MobiDB-lite"/>
    </source>
</evidence>
<accession>A0A4S8QEC8</accession>
<reference evidence="12 13" key="2">
    <citation type="submission" date="2019-05" db="EMBL/GenBank/DDBJ databases">
        <title>Glycomyces buryatensis sp. nov.</title>
        <authorList>
            <person name="Nikitina E."/>
        </authorList>
    </citation>
    <scope>NUCLEOTIDE SEQUENCE [LARGE SCALE GENOMIC DNA]</scope>
    <source>
        <strain evidence="12 13">18</strain>
    </source>
</reference>
<dbReference type="InterPro" id="IPR051399">
    <property type="entry name" value="RNA-guided_DNA_endo/Transpos"/>
</dbReference>
<feature type="domain" description="Cas12f1-like TNB" evidence="10">
    <location>
        <begin position="284"/>
        <end position="352"/>
    </location>
</feature>
<dbReference type="AlphaFoldDB" id="A0A4S8QEC8"/>
<comment type="similarity">
    <text evidence="1">In the C-terminal section; belongs to the transposase 35 family.</text>
</comment>
<dbReference type="Proteomes" id="UP000308760">
    <property type="component" value="Unassembled WGS sequence"/>
</dbReference>
<feature type="compositionally biased region" description="Basic and acidic residues" evidence="8">
    <location>
        <begin position="404"/>
        <end position="422"/>
    </location>
</feature>
<dbReference type="PANTHER" id="PTHR30405">
    <property type="entry name" value="TRANSPOSASE"/>
    <property type="match status" value="1"/>
</dbReference>
<evidence type="ECO:0000313" key="13">
    <source>
        <dbReference type="Proteomes" id="UP000308760"/>
    </source>
</evidence>
<evidence type="ECO:0000259" key="9">
    <source>
        <dbReference type="Pfam" id="PF01385"/>
    </source>
</evidence>
<keyword evidence="7" id="KW-0233">DNA recombination</keyword>
<evidence type="ECO:0000256" key="2">
    <source>
        <dbReference type="ARBA" id="ARBA00011044"/>
    </source>
</evidence>
<dbReference type="Pfam" id="PF01385">
    <property type="entry name" value="OrfB_IS605"/>
    <property type="match status" value="1"/>
</dbReference>
<dbReference type="OrthoDB" id="6230307at2"/>
<evidence type="ECO:0000256" key="7">
    <source>
        <dbReference type="ARBA" id="ARBA00023172"/>
    </source>
</evidence>
<keyword evidence="5" id="KW-0862">Zinc</keyword>
<evidence type="ECO:0000313" key="12">
    <source>
        <dbReference type="EMBL" id="THV42690.1"/>
    </source>
</evidence>
<gene>
    <name evidence="12" type="ORF">FAB82_05345</name>
</gene>
<dbReference type="GO" id="GO:0046872">
    <property type="term" value="F:metal ion binding"/>
    <property type="evidence" value="ECO:0007669"/>
    <property type="project" value="UniProtKB-KW"/>
</dbReference>
<evidence type="ECO:0000259" key="10">
    <source>
        <dbReference type="Pfam" id="PF07282"/>
    </source>
</evidence>
<dbReference type="InterPro" id="IPR021027">
    <property type="entry name" value="Transposase_put_HTH"/>
</dbReference>
<feature type="domain" description="Probable transposase IS891/IS1136/IS1341" evidence="9">
    <location>
        <begin position="170"/>
        <end position="268"/>
    </location>
</feature>
<dbReference type="NCBIfam" id="NF040570">
    <property type="entry name" value="guided_TnpB"/>
    <property type="match status" value="1"/>
</dbReference>
<dbReference type="Pfam" id="PF07282">
    <property type="entry name" value="Cas12f1-like_TNB"/>
    <property type="match status" value="1"/>
</dbReference>
<name>A0A4S8QEC8_9ACTN</name>
<keyword evidence="13" id="KW-1185">Reference proteome</keyword>
<evidence type="ECO:0000256" key="6">
    <source>
        <dbReference type="ARBA" id="ARBA00023125"/>
    </source>
</evidence>
<reference evidence="13" key="1">
    <citation type="submission" date="2019-04" db="EMBL/GenBank/DDBJ databases">
        <title>Nocardioides xinjiangensis sp. nov.</title>
        <authorList>
            <person name="Liu S."/>
        </authorList>
    </citation>
    <scope>NUCLEOTIDE SEQUENCE [LARGE SCALE GENOMIC DNA]</scope>
    <source>
        <strain evidence="13">18</strain>
    </source>
</reference>
<keyword evidence="4" id="KW-0479">Metal-binding</keyword>
<dbReference type="InterPro" id="IPR001959">
    <property type="entry name" value="Transposase"/>
</dbReference>
<evidence type="ECO:0000256" key="3">
    <source>
        <dbReference type="ARBA" id="ARBA00022578"/>
    </source>
</evidence>
<dbReference type="GO" id="GO:0003677">
    <property type="term" value="F:DNA binding"/>
    <property type="evidence" value="ECO:0007669"/>
    <property type="project" value="UniProtKB-KW"/>
</dbReference>
<keyword evidence="6" id="KW-0238">DNA-binding</keyword>
<comment type="similarity">
    <text evidence="2">In the N-terminal section; belongs to the transposase 2 family.</text>
</comment>
<evidence type="ECO:0000256" key="1">
    <source>
        <dbReference type="ARBA" id="ARBA00008761"/>
    </source>
</evidence>
<comment type="caution">
    <text evidence="12">The sequence shown here is derived from an EMBL/GenBank/DDBJ whole genome shotgun (WGS) entry which is preliminary data.</text>
</comment>
<proteinExistence type="inferred from homology"/>
<evidence type="ECO:0000259" key="11">
    <source>
        <dbReference type="Pfam" id="PF12323"/>
    </source>
</evidence>
<sequence>MLARTFGCCRTVWNDALRIFRAAYQAGEDRPAFGAVTTAVTVAAKRRPERSWLGEVSCVPLQQSMRQLYAAFGNFFDFLSGKRQGPRVNPPRFKRRSARQSAEFTRNGFRLRENGKLYLAKIGEVKVAWSRELPSGPSSVTVIKAADGKYFVSFVVAVDGAPLPCLGEDAVVGIDLGLSAFAVTSSGKRIESPKFLRRAERKIKKYQRAVSRKQQDSNNRRKASLKLAKVHARVAAQRRDFIEQETTRLVRENQVLAVETLNVKGMATKGMHLGKSVHDQALGMFLCVLAAKAARAGRTVIAVDRFYASTQICSACEATTGPKGKDELHIREWTCTACGAVHDRDVNAAINILREGLRLIAEVEQLAAGHRKARNTLPGAESENACGDRVSKTGSVSAVVETPSHGEEAGTRAEPDSRETYR</sequence>
<evidence type="ECO:0000256" key="4">
    <source>
        <dbReference type="ARBA" id="ARBA00022723"/>
    </source>
</evidence>
<dbReference type="EMBL" id="STGY01000021">
    <property type="protein sequence ID" value="THV42690.1"/>
    <property type="molecule type" value="Genomic_DNA"/>
</dbReference>
<dbReference type="PANTHER" id="PTHR30405:SF25">
    <property type="entry name" value="RNA-GUIDED DNA ENDONUCLEASE INSQ-RELATED"/>
    <property type="match status" value="1"/>
</dbReference>